<evidence type="ECO:0000256" key="1">
    <source>
        <dbReference type="SAM" id="Phobius"/>
    </source>
</evidence>
<dbReference type="Proteomes" id="UP000320055">
    <property type="component" value="Unassembled WGS sequence"/>
</dbReference>
<keyword evidence="1" id="KW-0812">Transmembrane</keyword>
<feature type="transmembrane region" description="Helical" evidence="1">
    <location>
        <begin position="36"/>
        <end position="57"/>
    </location>
</feature>
<keyword evidence="1" id="KW-1133">Transmembrane helix</keyword>
<sequence length="63" mass="6733">MPNIFLLHNAIAYLGVCEMSDLNRGIMKFKGADKPVVVAVSAVLILSSIIALIVWALSSAYAI</sequence>
<keyword evidence="1" id="KW-0472">Membrane</keyword>
<accession>A0A563VJN1</accession>
<gene>
    <name evidence="2" type="ORF">H1P_1140013</name>
</gene>
<evidence type="ECO:0000313" key="2">
    <source>
        <dbReference type="EMBL" id="VEP11676.1"/>
    </source>
</evidence>
<proteinExistence type="predicted"/>
<name>A0A563VJN1_9CYAN</name>
<reference evidence="2 3" key="1">
    <citation type="submission" date="2019-01" db="EMBL/GenBank/DDBJ databases">
        <authorList>
            <person name="Brito A."/>
        </authorList>
    </citation>
    <scope>NUCLEOTIDE SEQUENCE [LARGE SCALE GENOMIC DNA]</scope>
    <source>
        <strain evidence="2">1</strain>
    </source>
</reference>
<evidence type="ECO:0000313" key="3">
    <source>
        <dbReference type="Proteomes" id="UP000320055"/>
    </source>
</evidence>
<dbReference type="AlphaFoldDB" id="A0A563VJN1"/>
<dbReference type="RefSeq" id="WP_144869319.1">
    <property type="nucleotide sequence ID" value="NZ_LR213868.1"/>
</dbReference>
<keyword evidence="3" id="KW-1185">Reference proteome</keyword>
<protein>
    <submittedName>
        <fullName evidence="2">Uncharacterized protein</fullName>
    </submittedName>
</protein>
<dbReference type="EMBL" id="CAACVJ010000018">
    <property type="protein sequence ID" value="VEP11676.1"/>
    <property type="molecule type" value="Genomic_DNA"/>
</dbReference>
<organism evidence="2 3">
    <name type="scientific">Hyella patelloides LEGE 07179</name>
    <dbReference type="NCBI Taxonomy" id="945734"/>
    <lineage>
        <taxon>Bacteria</taxon>
        <taxon>Bacillati</taxon>
        <taxon>Cyanobacteriota</taxon>
        <taxon>Cyanophyceae</taxon>
        <taxon>Pleurocapsales</taxon>
        <taxon>Hyellaceae</taxon>
        <taxon>Hyella</taxon>
    </lineage>
</organism>